<evidence type="ECO:0000256" key="1">
    <source>
        <dbReference type="SAM" id="Phobius"/>
    </source>
</evidence>
<organism evidence="2 3">
    <name type="scientific">Pontibacillus chungwhensis BH030062</name>
    <dbReference type="NCBI Taxonomy" id="1385513"/>
    <lineage>
        <taxon>Bacteria</taxon>
        <taxon>Bacillati</taxon>
        <taxon>Bacillota</taxon>
        <taxon>Bacilli</taxon>
        <taxon>Bacillales</taxon>
        <taxon>Bacillaceae</taxon>
        <taxon>Pontibacillus</taxon>
    </lineage>
</organism>
<comment type="caution">
    <text evidence="2">The sequence shown here is derived from an EMBL/GenBank/DDBJ whole genome shotgun (WGS) entry which is preliminary data.</text>
</comment>
<name>A0A0A2V2M2_9BACI</name>
<protein>
    <recommendedName>
        <fullName evidence="4">Sporulation protein</fullName>
    </recommendedName>
</protein>
<feature type="transmembrane region" description="Helical" evidence="1">
    <location>
        <begin position="213"/>
        <end position="234"/>
    </location>
</feature>
<dbReference type="STRING" id="1385513.N780_12450"/>
<dbReference type="eggNOG" id="ENOG502ZE0H">
    <property type="taxonomic scope" value="Bacteria"/>
</dbReference>
<gene>
    <name evidence="2" type="ORF">N780_12450</name>
</gene>
<keyword evidence="3" id="KW-1185">Reference proteome</keyword>
<evidence type="ECO:0000313" key="3">
    <source>
        <dbReference type="Proteomes" id="UP000030153"/>
    </source>
</evidence>
<dbReference type="InterPro" id="IPR014231">
    <property type="entry name" value="Spore_YpjB"/>
</dbReference>
<accession>A0A0A2V2M2</accession>
<keyword evidence="1" id="KW-0472">Membrane</keyword>
<dbReference type="Proteomes" id="UP000030153">
    <property type="component" value="Unassembled WGS sequence"/>
</dbReference>
<keyword evidence="1" id="KW-1133">Transmembrane helix</keyword>
<keyword evidence="1" id="KW-0812">Transmembrane</keyword>
<dbReference type="OrthoDB" id="2988195at2"/>
<dbReference type="AlphaFoldDB" id="A0A0A2V2M2"/>
<evidence type="ECO:0000313" key="2">
    <source>
        <dbReference type="EMBL" id="KGP93298.1"/>
    </source>
</evidence>
<dbReference type="RefSeq" id="WP_036779371.1">
    <property type="nucleotide sequence ID" value="NZ_AVBG01000001.1"/>
</dbReference>
<proteinExistence type="predicted"/>
<sequence length="253" mass="29584">MKQIQKKILWGLLVCFGLSLFHIGYSSATSFSNEMKETTYRFLQYVEEGRYEAADAVLTKLRRDYSIDDKEYSVVFQDVLNEAHQALIDPHVVPEDKYHKSLTVVLLYEATWNKIDPLWLSWKDHLLSEMTNDPLKNNERLQKVYSLYERLLPAVKVSGTEESVQIMERHMKELHEMQSLNGDDLQGNQISVFAQEVKEVEVKRKKSLTEEPGFIWLMGSVGSLISFTLMYVGWRKYKGEKTDDTEKKRERDS</sequence>
<reference evidence="2 3" key="1">
    <citation type="submission" date="2013-08" db="EMBL/GenBank/DDBJ databases">
        <title>Genome of Pontibacillus chungwhensis.</title>
        <authorList>
            <person name="Wang Q."/>
            <person name="Wang G."/>
        </authorList>
    </citation>
    <scope>NUCLEOTIDE SEQUENCE [LARGE SCALE GENOMIC DNA]</scope>
    <source>
        <strain evidence="2 3">BH030062</strain>
    </source>
</reference>
<dbReference type="Pfam" id="PF09577">
    <property type="entry name" value="Spore_YpjB"/>
    <property type="match status" value="1"/>
</dbReference>
<evidence type="ECO:0008006" key="4">
    <source>
        <dbReference type="Google" id="ProtNLM"/>
    </source>
</evidence>
<dbReference type="EMBL" id="AVBG01000001">
    <property type="protein sequence ID" value="KGP93298.1"/>
    <property type="molecule type" value="Genomic_DNA"/>
</dbReference>